<dbReference type="PANTHER" id="PTHR43712:SF5">
    <property type="entry name" value="O-METHYLTRANSFERASE ASQN-RELATED"/>
    <property type="match status" value="1"/>
</dbReference>
<dbReference type="GO" id="GO:0032259">
    <property type="term" value="P:methylation"/>
    <property type="evidence" value="ECO:0007669"/>
    <property type="project" value="UniProtKB-KW"/>
</dbReference>
<evidence type="ECO:0000259" key="4">
    <source>
        <dbReference type="Pfam" id="PF00891"/>
    </source>
</evidence>
<keyword evidence="1 5" id="KW-0489">Methyltransferase</keyword>
<organism evidence="5 6">
    <name type="scientific">Tolypocladium paradoxum</name>
    <dbReference type="NCBI Taxonomy" id="94208"/>
    <lineage>
        <taxon>Eukaryota</taxon>
        <taxon>Fungi</taxon>
        <taxon>Dikarya</taxon>
        <taxon>Ascomycota</taxon>
        <taxon>Pezizomycotina</taxon>
        <taxon>Sordariomycetes</taxon>
        <taxon>Hypocreomycetidae</taxon>
        <taxon>Hypocreales</taxon>
        <taxon>Ophiocordycipitaceae</taxon>
        <taxon>Tolypocladium</taxon>
    </lineage>
</organism>
<evidence type="ECO:0000313" key="5">
    <source>
        <dbReference type="EMBL" id="POR33890.1"/>
    </source>
</evidence>
<proteinExistence type="predicted"/>
<feature type="domain" description="O-methyltransferase C-terminal" evidence="4">
    <location>
        <begin position="193"/>
        <end position="399"/>
    </location>
</feature>
<dbReference type="Proteomes" id="UP000237481">
    <property type="component" value="Unassembled WGS sequence"/>
</dbReference>
<comment type="caution">
    <text evidence="5">The sequence shown here is derived from an EMBL/GenBank/DDBJ whole genome shotgun (WGS) entry which is preliminary data.</text>
</comment>
<dbReference type="GO" id="GO:0008171">
    <property type="term" value="F:O-methyltransferase activity"/>
    <property type="evidence" value="ECO:0007669"/>
    <property type="project" value="InterPro"/>
</dbReference>
<keyword evidence="6" id="KW-1185">Reference proteome</keyword>
<dbReference type="Gene3D" id="3.40.50.150">
    <property type="entry name" value="Vaccinia Virus protein VP39"/>
    <property type="match status" value="1"/>
</dbReference>
<evidence type="ECO:0000256" key="1">
    <source>
        <dbReference type="ARBA" id="ARBA00022603"/>
    </source>
</evidence>
<reference evidence="5 6" key="1">
    <citation type="submission" date="2018-01" db="EMBL/GenBank/DDBJ databases">
        <title>Harnessing the power of phylogenomics to disentangle the directionality and signatures of interkingdom host jumping in the parasitic fungal genus Tolypocladium.</title>
        <authorList>
            <person name="Quandt C.A."/>
            <person name="Patterson W."/>
            <person name="Spatafora J.W."/>
        </authorList>
    </citation>
    <scope>NUCLEOTIDE SEQUENCE [LARGE SCALE GENOMIC DNA]</scope>
    <source>
        <strain evidence="5 6">NRBC 100945</strain>
    </source>
</reference>
<dbReference type="InterPro" id="IPR016461">
    <property type="entry name" value="COMT-like"/>
</dbReference>
<keyword evidence="2 5" id="KW-0808">Transferase</keyword>
<name>A0A2S4KUP8_9HYPO</name>
<gene>
    <name evidence="5" type="ORF">TPAR_05926</name>
</gene>
<dbReference type="PANTHER" id="PTHR43712">
    <property type="entry name" value="PUTATIVE (AFU_ORTHOLOGUE AFUA_4G14580)-RELATED"/>
    <property type="match status" value="1"/>
</dbReference>
<evidence type="ECO:0000313" key="6">
    <source>
        <dbReference type="Proteomes" id="UP000237481"/>
    </source>
</evidence>
<dbReference type="AlphaFoldDB" id="A0A2S4KUP8"/>
<dbReference type="EMBL" id="PKSG01000621">
    <property type="protein sequence ID" value="POR33890.1"/>
    <property type="molecule type" value="Genomic_DNA"/>
</dbReference>
<dbReference type="PROSITE" id="PS51683">
    <property type="entry name" value="SAM_OMT_II"/>
    <property type="match status" value="1"/>
</dbReference>
<sequence>MAAALPTKSQVDEALSGLAEAAKSYSDAPDLAGCASRVDIIARAKSLMRSVVSPDMMPHYHGLNMAELVGIRTFIKLRVLDAMPRQGSISLQDLSSATGVQDSLLGSKTFASSFLDQTRQDGGDYMHTKFSRAYLLDEPGPGYLFLAMQAGHSQSFRYDEWFKKMHNFDDYLVEKGQLQHAREPDDPLHNPYTFYHRQQGTPVWAIMSQDPERFRTFQTGMAGIDRTIPVVGHFDFDALRNTPDEASEKRIQVVDVGGGHGAVLKKILDAHKDALAPAACVLEDRPEVIQLSKTNGILPDDVQRLEHDFMTEQPVKGAKAYLMRMILHDYADAVGVQILTCLAAAMAPDSRVLICEMVMPSRVNEADFPAAVLDQAVMTMGGKERTEQGFAKMLHAAGLELVKVWRVPGVPGGCVEGRRRQ</sequence>
<evidence type="ECO:0000256" key="3">
    <source>
        <dbReference type="ARBA" id="ARBA00022691"/>
    </source>
</evidence>
<keyword evidence="3" id="KW-0949">S-adenosyl-L-methionine</keyword>
<evidence type="ECO:0000256" key="2">
    <source>
        <dbReference type="ARBA" id="ARBA00022679"/>
    </source>
</evidence>
<accession>A0A2S4KUP8</accession>
<protein>
    <submittedName>
        <fullName evidence="5">Sterigmatocystin 8-O-methyltransferase</fullName>
    </submittedName>
</protein>
<dbReference type="Pfam" id="PF00891">
    <property type="entry name" value="Methyltransf_2"/>
    <property type="match status" value="1"/>
</dbReference>
<dbReference type="InterPro" id="IPR001077">
    <property type="entry name" value="COMT_C"/>
</dbReference>
<dbReference type="OrthoDB" id="1535081at2759"/>
<dbReference type="InterPro" id="IPR029063">
    <property type="entry name" value="SAM-dependent_MTases_sf"/>
</dbReference>
<dbReference type="STRING" id="94208.A0A2S4KUP8"/>
<dbReference type="SUPFAM" id="SSF53335">
    <property type="entry name" value="S-adenosyl-L-methionine-dependent methyltransferases"/>
    <property type="match status" value="1"/>
</dbReference>